<evidence type="ECO:0000256" key="1">
    <source>
        <dbReference type="SAM" id="MobiDB-lite"/>
    </source>
</evidence>
<feature type="region of interest" description="Disordered" evidence="1">
    <location>
        <begin position="53"/>
        <end position="77"/>
    </location>
</feature>
<feature type="compositionally biased region" description="Polar residues" evidence="1">
    <location>
        <begin position="1"/>
        <end position="11"/>
    </location>
</feature>
<accession>A0AAV1CWT1</accession>
<proteinExistence type="predicted"/>
<name>A0AAV1CWT1_OLDCO</name>
<dbReference type="Proteomes" id="UP001161247">
    <property type="component" value="Chromosome 3"/>
</dbReference>
<evidence type="ECO:0000313" key="3">
    <source>
        <dbReference type="Proteomes" id="UP001161247"/>
    </source>
</evidence>
<dbReference type="EMBL" id="OX459120">
    <property type="protein sequence ID" value="CAI9099907.1"/>
    <property type="molecule type" value="Genomic_DNA"/>
</dbReference>
<feature type="region of interest" description="Disordered" evidence="1">
    <location>
        <begin position="243"/>
        <end position="281"/>
    </location>
</feature>
<gene>
    <name evidence="2" type="ORF">OLC1_LOCUS9839</name>
</gene>
<feature type="compositionally biased region" description="Polar residues" evidence="1">
    <location>
        <begin position="266"/>
        <end position="275"/>
    </location>
</feature>
<keyword evidence="3" id="KW-1185">Reference proteome</keyword>
<feature type="compositionally biased region" description="Acidic residues" evidence="1">
    <location>
        <begin position="53"/>
        <end position="75"/>
    </location>
</feature>
<sequence>MCDSASGNQGETKFYSIHEGDDGDFEEVTTDSKVEDLCRDVLAGGRLLVIDGDWEERDSEYDQDESQNEYDDVADGNDGKAEVVNHEASTSVAGATKLSKSVTRAEDKDKGLVFHPEDMNNPPLKCGLTFSSREEWHNRRKCPSRTVSQVTQNEPADEVEHNVEKTHMLVKRKLIDETSIQEDVIERSILQGGKTLKTDKLKKNENMSVSQPLVIMESVHITKEISKAKQKILSQSINDNIKGKQILSQPEKIPKTVRKTKENSKGNEPQQSQKRAASDEPNVMILGNLPVPQVKTLRGRTINVPAHDQATKKKKKGKLSANCGYKLIDEPIGEPNADTQLLADTKKDFQGRANAESNMAKQLENLKEPNGKIHWGSNRTTDYITEQTAIVVARGNEFYAKYGFKLPSSAADGMFTSGSNQVKIDAEMTANLIALTNDLHDIFKDLGKANTSRCNL</sequence>
<evidence type="ECO:0000313" key="2">
    <source>
        <dbReference type="EMBL" id="CAI9099907.1"/>
    </source>
</evidence>
<feature type="region of interest" description="Disordered" evidence="1">
    <location>
        <begin position="1"/>
        <end position="28"/>
    </location>
</feature>
<dbReference type="AlphaFoldDB" id="A0AAV1CWT1"/>
<organism evidence="2 3">
    <name type="scientific">Oldenlandia corymbosa var. corymbosa</name>
    <dbReference type="NCBI Taxonomy" id="529605"/>
    <lineage>
        <taxon>Eukaryota</taxon>
        <taxon>Viridiplantae</taxon>
        <taxon>Streptophyta</taxon>
        <taxon>Embryophyta</taxon>
        <taxon>Tracheophyta</taxon>
        <taxon>Spermatophyta</taxon>
        <taxon>Magnoliopsida</taxon>
        <taxon>eudicotyledons</taxon>
        <taxon>Gunneridae</taxon>
        <taxon>Pentapetalae</taxon>
        <taxon>asterids</taxon>
        <taxon>lamiids</taxon>
        <taxon>Gentianales</taxon>
        <taxon>Rubiaceae</taxon>
        <taxon>Rubioideae</taxon>
        <taxon>Spermacoceae</taxon>
        <taxon>Hedyotis-Oldenlandia complex</taxon>
        <taxon>Oldenlandia</taxon>
    </lineage>
</organism>
<protein>
    <submittedName>
        <fullName evidence="2">OLC1v1036799C1</fullName>
    </submittedName>
</protein>
<reference evidence="2" key="1">
    <citation type="submission" date="2023-03" db="EMBL/GenBank/DDBJ databases">
        <authorList>
            <person name="Julca I."/>
        </authorList>
    </citation>
    <scope>NUCLEOTIDE SEQUENCE</scope>
</reference>